<keyword evidence="5 6" id="KW-0472">Membrane</keyword>
<sequence>MDAEFYVHGNGWLHRLDPRVKLLMALAAIVLCCVWGNIIFLAAVLVAIHVALLVDATPMRAIGRVWKYLLPFDLLVAIIWLLADHSGQDVLWQGAGIRISAQSLMTVAVVFLRIADVVWAALLMLLTTSQAKWINGLARLGVPFHAATKWARIIRWVPAFSAANVLTLREKQARGLSSRFGAYIHGWHATRKRMQWRDEQVDIAMRIRGSHMNRGTTPRTYYANVHMRMIDWVDLVLTIVVIAAVIVMIVFGW</sequence>
<dbReference type="AlphaFoldDB" id="A0A087BCD5"/>
<feature type="transmembrane region" description="Helical" evidence="6">
    <location>
        <begin position="65"/>
        <end position="83"/>
    </location>
</feature>
<feature type="transmembrane region" description="Helical" evidence="6">
    <location>
        <begin position="232"/>
        <end position="251"/>
    </location>
</feature>
<protein>
    <submittedName>
        <fullName evidence="7">ABC transporter, permease</fullName>
    </submittedName>
</protein>
<keyword evidence="3 6" id="KW-0812">Transmembrane</keyword>
<comment type="caution">
    <text evidence="7">The sequence shown here is derived from an EMBL/GenBank/DDBJ whole genome shotgun (WGS) entry which is preliminary data.</text>
</comment>
<feature type="transmembrane region" description="Helical" evidence="6">
    <location>
        <begin position="103"/>
        <end position="126"/>
    </location>
</feature>
<dbReference type="PANTHER" id="PTHR34857:SF2">
    <property type="entry name" value="SLL0384 PROTEIN"/>
    <property type="match status" value="1"/>
</dbReference>
<dbReference type="GO" id="GO:0005886">
    <property type="term" value="C:plasma membrane"/>
    <property type="evidence" value="ECO:0007669"/>
    <property type="project" value="UniProtKB-ARBA"/>
</dbReference>
<evidence type="ECO:0000256" key="2">
    <source>
        <dbReference type="ARBA" id="ARBA00022475"/>
    </source>
</evidence>
<dbReference type="PANTHER" id="PTHR34857">
    <property type="entry name" value="SLL0384 PROTEIN"/>
    <property type="match status" value="1"/>
</dbReference>
<gene>
    <name evidence="7" type="ORF">BMAGN_0552</name>
</gene>
<keyword evidence="8" id="KW-1185">Reference proteome</keyword>
<keyword evidence="2" id="KW-1003">Cell membrane</keyword>
<evidence type="ECO:0000313" key="8">
    <source>
        <dbReference type="Proteomes" id="UP000029052"/>
    </source>
</evidence>
<dbReference type="RefSeq" id="WP_022859163.1">
    <property type="nucleotide sequence ID" value="NZ_JGZB01000003.1"/>
</dbReference>
<dbReference type="eggNOG" id="COG0619">
    <property type="taxonomic scope" value="Bacteria"/>
</dbReference>
<evidence type="ECO:0000256" key="4">
    <source>
        <dbReference type="ARBA" id="ARBA00022989"/>
    </source>
</evidence>
<dbReference type="STRING" id="1692.BMAGN_0552"/>
<dbReference type="CDD" id="cd16914">
    <property type="entry name" value="EcfT"/>
    <property type="match status" value="1"/>
</dbReference>
<dbReference type="InterPro" id="IPR003339">
    <property type="entry name" value="ABC/ECF_trnsptr_transmembrane"/>
</dbReference>
<dbReference type="Proteomes" id="UP000029052">
    <property type="component" value="Unassembled WGS sequence"/>
</dbReference>
<evidence type="ECO:0000256" key="5">
    <source>
        <dbReference type="ARBA" id="ARBA00023136"/>
    </source>
</evidence>
<comment type="subcellular location">
    <subcellularLocation>
        <location evidence="1">Membrane</location>
        <topology evidence="1">Multi-pass membrane protein</topology>
    </subcellularLocation>
</comment>
<accession>A0A087BCD5</accession>
<proteinExistence type="predicted"/>
<dbReference type="EMBL" id="JGZB01000003">
    <property type="protein sequence ID" value="KFI68685.1"/>
    <property type="molecule type" value="Genomic_DNA"/>
</dbReference>
<evidence type="ECO:0000256" key="1">
    <source>
        <dbReference type="ARBA" id="ARBA00004141"/>
    </source>
</evidence>
<dbReference type="InterPro" id="IPR051611">
    <property type="entry name" value="ECF_transporter_component"/>
</dbReference>
<evidence type="ECO:0000313" key="7">
    <source>
        <dbReference type="EMBL" id="KFI68685.1"/>
    </source>
</evidence>
<dbReference type="Pfam" id="PF02361">
    <property type="entry name" value="CbiQ"/>
    <property type="match status" value="1"/>
</dbReference>
<name>A0A087BCD5_9BIFI</name>
<keyword evidence="4 6" id="KW-1133">Transmembrane helix</keyword>
<organism evidence="7 8">
    <name type="scientific">Bifidobacterium magnum</name>
    <dbReference type="NCBI Taxonomy" id="1692"/>
    <lineage>
        <taxon>Bacteria</taxon>
        <taxon>Bacillati</taxon>
        <taxon>Actinomycetota</taxon>
        <taxon>Actinomycetes</taxon>
        <taxon>Bifidobacteriales</taxon>
        <taxon>Bifidobacteriaceae</taxon>
        <taxon>Bifidobacterium</taxon>
    </lineage>
</organism>
<reference evidence="7 8" key="1">
    <citation type="submission" date="2014-03" db="EMBL/GenBank/DDBJ databases">
        <title>Genomics of Bifidobacteria.</title>
        <authorList>
            <person name="Ventura M."/>
            <person name="Milani C."/>
            <person name="Lugli G.A."/>
        </authorList>
    </citation>
    <scope>NUCLEOTIDE SEQUENCE [LARGE SCALE GENOMIC DNA]</scope>
    <source>
        <strain evidence="7 8">LMG 11591</strain>
    </source>
</reference>
<feature type="transmembrane region" description="Helical" evidence="6">
    <location>
        <begin position="22"/>
        <end position="53"/>
    </location>
</feature>
<evidence type="ECO:0000256" key="3">
    <source>
        <dbReference type="ARBA" id="ARBA00022692"/>
    </source>
</evidence>
<evidence type="ECO:0000256" key="6">
    <source>
        <dbReference type="SAM" id="Phobius"/>
    </source>
</evidence>